<evidence type="ECO:0000256" key="1">
    <source>
        <dbReference type="ARBA" id="ARBA00010688"/>
    </source>
</evidence>
<evidence type="ECO:0000259" key="4">
    <source>
        <dbReference type="Pfam" id="PF00294"/>
    </source>
</evidence>
<dbReference type="SUPFAM" id="SSF53613">
    <property type="entry name" value="Ribokinase-like"/>
    <property type="match status" value="1"/>
</dbReference>
<evidence type="ECO:0000256" key="2">
    <source>
        <dbReference type="ARBA" id="ARBA00022679"/>
    </source>
</evidence>
<dbReference type="GO" id="GO:0016301">
    <property type="term" value="F:kinase activity"/>
    <property type="evidence" value="ECO:0007669"/>
    <property type="project" value="UniProtKB-KW"/>
</dbReference>
<dbReference type="KEGG" id="thel:IG193_04510"/>
<dbReference type="Pfam" id="PF00294">
    <property type="entry name" value="PfkB"/>
    <property type="match status" value="1"/>
</dbReference>
<evidence type="ECO:0000313" key="5">
    <source>
        <dbReference type="EMBL" id="QOJ78060.1"/>
    </source>
</evidence>
<proteinExistence type="inferred from homology"/>
<feature type="domain" description="Carbohydrate kinase PfkB" evidence="4">
    <location>
        <begin position="32"/>
        <end position="277"/>
    </location>
</feature>
<dbReference type="InParanoid" id="A0A7L9FE41"/>
<comment type="similarity">
    <text evidence="1">Belongs to the carbohydrate kinase PfkB family.</text>
</comment>
<accession>A0A7L9FE41</accession>
<keyword evidence="3" id="KW-0418">Kinase</keyword>
<dbReference type="RefSeq" id="WP_192818033.1">
    <property type="nucleotide sequence ID" value="NZ_CP062310.1"/>
</dbReference>
<keyword evidence="6" id="KW-1185">Reference proteome</keyword>
<reference evidence="5 6" key="1">
    <citation type="submission" date="2020-10" db="EMBL/GenBank/DDBJ databases">
        <title>Thermofilum lucidum 3507LT sp. nov. a novel member of Thermofilaceae family isolated from Chile hot spring, and proposal of description order Thermofilales.</title>
        <authorList>
            <person name="Zayulina K.S."/>
            <person name="Elcheninov A.G."/>
            <person name="Toshchakov S.V."/>
            <person name="Kublanov I.V."/>
        </authorList>
    </citation>
    <scope>NUCLEOTIDE SEQUENCE [LARGE SCALE GENOMIC DNA]</scope>
    <source>
        <strain evidence="5 6">3507LT</strain>
    </source>
</reference>
<sequence>MEVFLIGHLVVDILVVRGGIRRNLGGTVTYGAMAALRHRARPHIVSKIGMDFPDEYLLFLSRSGVDTTYVSVSKDLPTTKFKLVYEDSERALYLLSRCEDILTSDVPLEKIRGSVAIIGALIGEVAPSVVQEISDRAALVVSDLQGYVRRAGPDRKVYLTPSREAPLIISLSNIVHAEISEAKALFGEAPPERLAKKIVETGAAIALVTLGAEGGYVATSEKLYFVPPAEADRVVDRTGAGDVFTTVFAIEYQRSGDIKEAASYATAAVSYLIEKPGIDGLRNRWELAQRAEKVLENIREI</sequence>
<dbReference type="InterPro" id="IPR029056">
    <property type="entry name" value="Ribokinase-like"/>
</dbReference>
<protein>
    <recommendedName>
        <fullName evidence="4">Carbohydrate kinase PfkB domain-containing protein</fullName>
    </recommendedName>
</protein>
<dbReference type="PANTHER" id="PTHR10584:SF166">
    <property type="entry name" value="RIBOKINASE"/>
    <property type="match status" value="1"/>
</dbReference>
<dbReference type="PANTHER" id="PTHR10584">
    <property type="entry name" value="SUGAR KINASE"/>
    <property type="match status" value="1"/>
</dbReference>
<dbReference type="AlphaFoldDB" id="A0A7L9FE41"/>
<dbReference type="Proteomes" id="UP000594121">
    <property type="component" value="Chromosome"/>
</dbReference>
<organism evidence="5 6">
    <name type="scientific">Infirmifilum lucidum</name>
    <dbReference type="NCBI Taxonomy" id="2776706"/>
    <lineage>
        <taxon>Archaea</taxon>
        <taxon>Thermoproteota</taxon>
        <taxon>Thermoprotei</taxon>
        <taxon>Thermofilales</taxon>
        <taxon>Thermofilaceae</taxon>
        <taxon>Infirmifilum</taxon>
    </lineage>
</organism>
<dbReference type="InterPro" id="IPR011611">
    <property type="entry name" value="PfkB_dom"/>
</dbReference>
<dbReference type="Gene3D" id="3.40.1190.20">
    <property type="match status" value="1"/>
</dbReference>
<keyword evidence="2" id="KW-0808">Transferase</keyword>
<dbReference type="GeneID" id="59149132"/>
<gene>
    <name evidence="5" type="ORF">IG193_04510</name>
</gene>
<dbReference type="EMBL" id="CP062310">
    <property type="protein sequence ID" value="QOJ78060.1"/>
    <property type="molecule type" value="Genomic_DNA"/>
</dbReference>
<evidence type="ECO:0000256" key="3">
    <source>
        <dbReference type="ARBA" id="ARBA00022777"/>
    </source>
</evidence>
<evidence type="ECO:0000313" key="6">
    <source>
        <dbReference type="Proteomes" id="UP000594121"/>
    </source>
</evidence>
<name>A0A7L9FE41_9CREN</name>